<name>A0ABX9DMA0_9BACT</name>
<evidence type="ECO:0000313" key="1">
    <source>
        <dbReference type="EMBL" id="RAS40430.1"/>
    </source>
</evidence>
<keyword evidence="2" id="KW-1185">Reference proteome</keyword>
<protein>
    <submittedName>
        <fullName evidence="1">Uncharacterized protein</fullName>
    </submittedName>
</protein>
<accession>A0ABX9DMA0</accession>
<proteinExistence type="predicted"/>
<organism evidence="1 2">
    <name type="scientific">Prevotella pallens</name>
    <dbReference type="NCBI Taxonomy" id="60133"/>
    <lineage>
        <taxon>Bacteria</taxon>
        <taxon>Pseudomonadati</taxon>
        <taxon>Bacteroidota</taxon>
        <taxon>Bacteroidia</taxon>
        <taxon>Bacteroidales</taxon>
        <taxon>Prevotellaceae</taxon>
        <taxon>Prevotella</taxon>
    </lineage>
</organism>
<evidence type="ECO:0000313" key="2">
    <source>
        <dbReference type="Proteomes" id="UP000249852"/>
    </source>
</evidence>
<reference evidence="1 2" key="1">
    <citation type="submission" date="2018-06" db="EMBL/GenBank/DDBJ databases">
        <title>Genomic Encyclopedia of Archaeal and Bacterial Type Strains, Phase II (KMG-II): from individual species to whole genera.</title>
        <authorList>
            <person name="Goeker M."/>
        </authorList>
    </citation>
    <scope>NUCLEOTIDE SEQUENCE [LARGE SCALE GENOMIC DNA]</scope>
    <source>
        <strain evidence="1 2">DSM 18710</strain>
    </source>
</reference>
<dbReference type="EMBL" id="QLTQ01000051">
    <property type="protein sequence ID" value="RAS40430.1"/>
    <property type="molecule type" value="Genomic_DNA"/>
</dbReference>
<gene>
    <name evidence="1" type="ORF">BC673_15112</name>
</gene>
<dbReference type="Proteomes" id="UP000249852">
    <property type="component" value="Unassembled WGS sequence"/>
</dbReference>
<sequence length="64" mass="7329">MNIIIDNALNSGKISIKEAAEAKSIIDKYDEFVPMQNLVNLSFGKNANRDFMARIFRFVKHRAI</sequence>
<comment type="caution">
    <text evidence="1">The sequence shown here is derived from an EMBL/GenBank/DDBJ whole genome shotgun (WGS) entry which is preliminary data.</text>
</comment>
<dbReference type="RefSeq" id="WP_006044848.1">
    <property type="nucleotide sequence ID" value="NZ_QLTQ01000051.1"/>
</dbReference>